<organism evidence="1 2">
    <name type="scientific">Streptomyces virginiae</name>
    <name type="common">Streptomyces cinnamonensis</name>
    <dbReference type="NCBI Taxonomy" id="1961"/>
    <lineage>
        <taxon>Bacteria</taxon>
        <taxon>Bacillati</taxon>
        <taxon>Actinomycetota</taxon>
        <taxon>Actinomycetes</taxon>
        <taxon>Kitasatosporales</taxon>
        <taxon>Streptomycetaceae</taxon>
        <taxon>Streptomyces</taxon>
    </lineage>
</organism>
<dbReference type="EMBL" id="CP108090">
    <property type="protein sequence ID" value="WUQ10185.1"/>
    <property type="molecule type" value="Genomic_DNA"/>
</dbReference>
<evidence type="ECO:0000313" key="1">
    <source>
        <dbReference type="EMBL" id="WUQ10185.1"/>
    </source>
</evidence>
<reference evidence="1" key="1">
    <citation type="submission" date="2022-10" db="EMBL/GenBank/DDBJ databases">
        <title>The complete genomes of actinobacterial strains from the NBC collection.</title>
        <authorList>
            <person name="Joergensen T.S."/>
            <person name="Alvarez Arevalo M."/>
            <person name="Sterndorff E.B."/>
            <person name="Faurdal D."/>
            <person name="Vuksanovic O."/>
            <person name="Mourched A.-S."/>
            <person name="Charusanti P."/>
            <person name="Shaw S."/>
            <person name="Blin K."/>
            <person name="Weber T."/>
        </authorList>
    </citation>
    <scope>NUCLEOTIDE SEQUENCE</scope>
    <source>
        <strain evidence="1">NBC_00248</strain>
    </source>
</reference>
<evidence type="ECO:0000313" key="2">
    <source>
        <dbReference type="Proteomes" id="UP001432039"/>
    </source>
</evidence>
<dbReference type="RefSeq" id="WP_328959746.1">
    <property type="nucleotide sequence ID" value="NZ_CP108090.1"/>
</dbReference>
<protein>
    <submittedName>
        <fullName evidence="1">Uncharacterized protein</fullName>
    </submittedName>
</protein>
<gene>
    <name evidence="1" type="ORF">OG517_01250</name>
</gene>
<name>A0ABZ1T426_STRVG</name>
<sequence length="48" mass="4943">MRDVEQPGQIDLQVPVPRAQAEVAAGVGWAAEAVGKALCVLADGLTQL</sequence>
<dbReference type="Proteomes" id="UP001432039">
    <property type="component" value="Chromosome"/>
</dbReference>
<keyword evidence="2" id="KW-1185">Reference proteome</keyword>
<accession>A0ABZ1T426</accession>
<proteinExistence type="predicted"/>